<dbReference type="AlphaFoldDB" id="A0A382H2N1"/>
<sequence>MFIKRILIYFPLVLIVFLAQSFFWVPTYDKQAVGNPERLKKYIRGSSGDAEILNPVISADTASSSINSLVFDGLIALDDKLEYRPRLATSWTQTEEAFLVVDPRYNLKKNESSLQSTADWMDYIKTSLKKNQHWATNIKSIEVVLGKAIQGSIQVPTLGNGGLPEISQGRPRMEPAFYTLQYPDRIKFTLNRIDQDFFNPIKELIGEEYFKKFPYDDFVSAKKSSQYDRLKPYFSEILPLTEHNPILAFDLRRGVRFHDGHEFDSGDVLFTYQSIMDVKTASPRRSDYEPVKLALAEGPYKMRITYKRLFSPAINSWSMGILPEHLLNAEALRKEAFINKADPKEFTIRDSQFNRNPIGTGPFRFVEWKSDEIIRLKRNDDYWEGPPEYQEYVMRVIPDPLTREMEFYAGAVDNYSVEPHQVARFKREN</sequence>
<evidence type="ECO:0000256" key="4">
    <source>
        <dbReference type="SAM" id="Phobius"/>
    </source>
</evidence>
<gene>
    <name evidence="6" type="ORF">METZ01_LOCUS234051</name>
</gene>
<dbReference type="Gene3D" id="3.40.190.10">
    <property type="entry name" value="Periplasmic binding protein-like II"/>
    <property type="match status" value="2"/>
</dbReference>
<name>A0A382H2N1_9ZZZZ</name>
<dbReference type="Pfam" id="PF00496">
    <property type="entry name" value="SBP_bac_5"/>
    <property type="match status" value="1"/>
</dbReference>
<keyword evidence="4" id="KW-1133">Transmembrane helix</keyword>
<organism evidence="6">
    <name type="scientific">marine metagenome</name>
    <dbReference type="NCBI Taxonomy" id="408172"/>
    <lineage>
        <taxon>unclassified sequences</taxon>
        <taxon>metagenomes</taxon>
        <taxon>ecological metagenomes</taxon>
    </lineage>
</organism>
<accession>A0A382H2N1</accession>
<keyword evidence="4" id="KW-0472">Membrane</keyword>
<proteinExistence type="inferred from homology"/>
<dbReference type="Gene3D" id="3.90.76.10">
    <property type="entry name" value="Dipeptide-binding Protein, Domain 1"/>
    <property type="match status" value="2"/>
</dbReference>
<evidence type="ECO:0000313" key="6">
    <source>
        <dbReference type="EMBL" id="SVB81197.1"/>
    </source>
</evidence>
<dbReference type="GO" id="GO:1904680">
    <property type="term" value="F:peptide transmembrane transporter activity"/>
    <property type="evidence" value="ECO:0007669"/>
    <property type="project" value="TreeGrafter"/>
</dbReference>
<dbReference type="GO" id="GO:0015833">
    <property type="term" value="P:peptide transport"/>
    <property type="evidence" value="ECO:0007669"/>
    <property type="project" value="TreeGrafter"/>
</dbReference>
<dbReference type="InterPro" id="IPR000914">
    <property type="entry name" value="SBP_5_dom"/>
</dbReference>
<keyword evidence="3" id="KW-0732">Signal</keyword>
<keyword evidence="4" id="KW-0812">Transmembrane</keyword>
<protein>
    <recommendedName>
        <fullName evidence="5">Solute-binding protein family 5 domain-containing protein</fullName>
    </recommendedName>
</protein>
<reference evidence="6" key="1">
    <citation type="submission" date="2018-05" db="EMBL/GenBank/DDBJ databases">
        <authorList>
            <person name="Lanie J.A."/>
            <person name="Ng W.-L."/>
            <person name="Kazmierczak K.M."/>
            <person name="Andrzejewski T.M."/>
            <person name="Davidsen T.M."/>
            <person name="Wayne K.J."/>
            <person name="Tettelin H."/>
            <person name="Glass J.I."/>
            <person name="Rusch D."/>
            <person name="Podicherti R."/>
            <person name="Tsui H.-C.T."/>
            <person name="Winkler M.E."/>
        </authorList>
    </citation>
    <scope>NUCLEOTIDE SEQUENCE</scope>
</reference>
<dbReference type="SUPFAM" id="SSF53850">
    <property type="entry name" value="Periplasmic binding protein-like II"/>
    <property type="match status" value="2"/>
</dbReference>
<dbReference type="InterPro" id="IPR039424">
    <property type="entry name" value="SBP_5"/>
</dbReference>
<evidence type="ECO:0000256" key="1">
    <source>
        <dbReference type="ARBA" id="ARBA00005695"/>
    </source>
</evidence>
<dbReference type="EMBL" id="UINC01058667">
    <property type="protein sequence ID" value="SVB81197.1"/>
    <property type="molecule type" value="Genomic_DNA"/>
</dbReference>
<dbReference type="PANTHER" id="PTHR30290:SF9">
    <property type="entry name" value="OLIGOPEPTIDE-BINDING PROTEIN APPA"/>
    <property type="match status" value="1"/>
</dbReference>
<evidence type="ECO:0000259" key="5">
    <source>
        <dbReference type="Pfam" id="PF00496"/>
    </source>
</evidence>
<evidence type="ECO:0000256" key="2">
    <source>
        <dbReference type="ARBA" id="ARBA00022448"/>
    </source>
</evidence>
<comment type="similarity">
    <text evidence="1">Belongs to the bacterial solute-binding protein 5 family.</text>
</comment>
<dbReference type="PANTHER" id="PTHR30290">
    <property type="entry name" value="PERIPLASMIC BINDING COMPONENT OF ABC TRANSPORTER"/>
    <property type="match status" value="1"/>
</dbReference>
<feature type="domain" description="Solute-binding protein family 5" evidence="5">
    <location>
        <begin position="248"/>
        <end position="427"/>
    </location>
</feature>
<feature type="transmembrane region" description="Helical" evidence="4">
    <location>
        <begin position="7"/>
        <end position="25"/>
    </location>
</feature>
<evidence type="ECO:0000256" key="3">
    <source>
        <dbReference type="ARBA" id="ARBA00022729"/>
    </source>
</evidence>
<feature type="non-terminal residue" evidence="6">
    <location>
        <position position="429"/>
    </location>
</feature>
<keyword evidence="2" id="KW-0813">Transport</keyword>